<feature type="domain" description="2Fe-2S ferredoxin-type" evidence="9">
    <location>
        <begin position="518"/>
        <end position="603"/>
    </location>
</feature>
<dbReference type="Gene3D" id="3.10.20.30">
    <property type="match status" value="1"/>
</dbReference>
<evidence type="ECO:0000256" key="2">
    <source>
        <dbReference type="ARBA" id="ARBA00022630"/>
    </source>
</evidence>
<dbReference type="SUPFAM" id="SSF63380">
    <property type="entry name" value="Riboflavin synthase domain-like"/>
    <property type="match status" value="1"/>
</dbReference>
<feature type="domain" description="FAD-binding FR-type" evidence="10">
    <location>
        <begin position="291"/>
        <end position="392"/>
    </location>
</feature>
<dbReference type="EMBL" id="UGRY01000006">
    <property type="protein sequence ID" value="SUD48909.1"/>
    <property type="molecule type" value="Genomic_DNA"/>
</dbReference>
<dbReference type="GO" id="GO:0051213">
    <property type="term" value="F:dioxygenase activity"/>
    <property type="evidence" value="ECO:0007669"/>
    <property type="project" value="UniProtKB-KW"/>
</dbReference>
<dbReference type="PROSITE" id="PS51384">
    <property type="entry name" value="FAD_FR"/>
    <property type="match status" value="1"/>
</dbReference>
<evidence type="ECO:0000256" key="6">
    <source>
        <dbReference type="ARBA" id="ARBA00023004"/>
    </source>
</evidence>
<evidence type="ECO:0000313" key="11">
    <source>
        <dbReference type="EMBL" id="SUD48909.1"/>
    </source>
</evidence>
<dbReference type="PRINTS" id="PR00409">
    <property type="entry name" value="PHDIOXRDTASE"/>
</dbReference>
<keyword evidence="7" id="KW-0411">Iron-sulfur</keyword>
<feature type="transmembrane region" description="Helical" evidence="8">
    <location>
        <begin position="98"/>
        <end position="117"/>
    </location>
</feature>
<reference evidence="11 12" key="1">
    <citation type="submission" date="2018-06" db="EMBL/GenBank/DDBJ databases">
        <authorList>
            <consortium name="Pathogen Informatics"/>
            <person name="Doyle S."/>
        </authorList>
    </citation>
    <scope>NUCLEOTIDE SEQUENCE [LARGE SCALE GENOMIC DNA]</scope>
    <source>
        <strain evidence="11 12">NCTC1934</strain>
    </source>
</reference>
<gene>
    <name evidence="11" type="primary">ophA1_2</name>
    <name evidence="11" type="ORF">NCTC1934_06254</name>
</gene>
<dbReference type="Gene3D" id="3.40.50.80">
    <property type="entry name" value="Nucleotide-binding domain of ferredoxin-NADP reductase (FNR) module"/>
    <property type="match status" value="1"/>
</dbReference>
<dbReference type="RefSeq" id="WP_255222261.1">
    <property type="nucleotide sequence ID" value="NZ_UGRY01000006.1"/>
</dbReference>
<dbReference type="InterPro" id="IPR012675">
    <property type="entry name" value="Beta-grasp_dom_sf"/>
</dbReference>
<dbReference type="SUPFAM" id="SSF52343">
    <property type="entry name" value="Ferredoxin reductase-like, C-terminal NADP-linked domain"/>
    <property type="match status" value="1"/>
</dbReference>
<dbReference type="InterPro" id="IPR017938">
    <property type="entry name" value="Riboflavin_synthase-like_b-brl"/>
</dbReference>
<feature type="transmembrane region" description="Helical" evidence="8">
    <location>
        <begin position="199"/>
        <end position="220"/>
    </location>
</feature>
<dbReference type="Proteomes" id="UP000255467">
    <property type="component" value="Unassembled WGS sequence"/>
</dbReference>
<evidence type="ECO:0000256" key="1">
    <source>
        <dbReference type="ARBA" id="ARBA00001974"/>
    </source>
</evidence>
<dbReference type="PANTHER" id="PTHR47354">
    <property type="entry name" value="NADH OXIDOREDUCTASE HCR"/>
    <property type="match status" value="1"/>
</dbReference>
<keyword evidence="5 11" id="KW-0560">Oxidoreductase</keyword>
<keyword evidence="6" id="KW-0408">Iron</keyword>
<accession>A0A379JJS2</accession>
<keyword evidence="8" id="KW-0812">Transmembrane</keyword>
<name>A0A379JJS2_9NOCA</name>
<dbReference type="Pfam" id="PF00111">
    <property type="entry name" value="Fer2"/>
    <property type="match status" value="1"/>
</dbReference>
<dbReference type="PROSITE" id="PS51085">
    <property type="entry name" value="2FE2S_FER_2"/>
    <property type="match status" value="1"/>
</dbReference>
<dbReference type="EC" id="1.-.-.-" evidence="11"/>
<dbReference type="CDD" id="cd06185">
    <property type="entry name" value="PDR_like"/>
    <property type="match status" value="1"/>
</dbReference>
<dbReference type="CDD" id="cd00207">
    <property type="entry name" value="fer2"/>
    <property type="match status" value="1"/>
</dbReference>
<proteinExistence type="predicted"/>
<evidence type="ECO:0000259" key="9">
    <source>
        <dbReference type="PROSITE" id="PS51085"/>
    </source>
</evidence>
<dbReference type="InterPro" id="IPR039261">
    <property type="entry name" value="FNR_nucleotide-bd"/>
</dbReference>
<dbReference type="InterPro" id="IPR017927">
    <property type="entry name" value="FAD-bd_FR_type"/>
</dbReference>
<dbReference type="AlphaFoldDB" id="A0A379JJS2"/>
<keyword evidence="8" id="KW-0472">Membrane</keyword>
<keyword evidence="12" id="KW-1185">Reference proteome</keyword>
<evidence type="ECO:0000256" key="8">
    <source>
        <dbReference type="SAM" id="Phobius"/>
    </source>
</evidence>
<dbReference type="STRING" id="1406858.GCA_000710895_00824"/>
<feature type="transmembrane region" description="Helical" evidence="8">
    <location>
        <begin position="389"/>
        <end position="410"/>
    </location>
</feature>
<keyword evidence="3" id="KW-0001">2Fe-2S</keyword>
<keyword evidence="8" id="KW-1133">Transmembrane helix</keyword>
<feature type="transmembrane region" description="Helical" evidence="8">
    <location>
        <begin position="49"/>
        <end position="67"/>
    </location>
</feature>
<comment type="cofactor">
    <cofactor evidence="1">
        <name>FAD</name>
        <dbReference type="ChEBI" id="CHEBI:57692"/>
    </cofactor>
</comment>
<dbReference type="GO" id="GO:0046872">
    <property type="term" value="F:metal ion binding"/>
    <property type="evidence" value="ECO:0007669"/>
    <property type="project" value="UniProtKB-KW"/>
</dbReference>
<evidence type="ECO:0000256" key="7">
    <source>
        <dbReference type="ARBA" id="ARBA00023014"/>
    </source>
</evidence>
<evidence type="ECO:0000313" key="12">
    <source>
        <dbReference type="Proteomes" id="UP000255467"/>
    </source>
</evidence>
<keyword evidence="2" id="KW-0285">Flavoprotein</keyword>
<dbReference type="GO" id="GO:0051537">
    <property type="term" value="F:2 iron, 2 sulfur cluster binding"/>
    <property type="evidence" value="ECO:0007669"/>
    <property type="project" value="UniProtKB-KW"/>
</dbReference>
<dbReference type="InterPro" id="IPR006058">
    <property type="entry name" value="2Fe2S_fd_BS"/>
</dbReference>
<feature type="transmembrane region" description="Helical" evidence="8">
    <location>
        <begin position="250"/>
        <end position="271"/>
    </location>
</feature>
<dbReference type="InterPro" id="IPR036010">
    <property type="entry name" value="2Fe-2S_ferredoxin-like_sf"/>
</dbReference>
<sequence length="603" mass="63986">MSVGTSAEPRTAAAARPARALLIAFCCAALLALVVPPVFPPYLPTVHRPLWVVLAVLSAGLALWLTVRPAPPRPVTLALGWSLVVLALAQAFAVGDLIAMFGTWLVVPALALLAGRVRPRTRKALVAAHVIAAACWVGVAVAISAMAFVALTAADIETSRVAYELMAAFDITLLPWCNFATFLTGLALGITTPWGLVRYYWLAAKLVIAVAILVMAFGFLHNALETAAAQAAVLADIGGTPADLTAAADVALWGFAASAVSLIGAVLLSLYKPGGTTRWGRKSVTGKRVGQPAHAAVVTGTRMVADGTVDLTLRAADDDGLPPWEPGAHIDVVLPSGRVRQFSLHGDPADAGCYRIAVLKEPRGRGGSLEIHQLRVGDRVGIRGPRNNFPLVDAVSYLFVAGGIGITPFLPMIRRLQARGADWRLVYRGRSLATMAFAQELRHRYPERVTLLPADTRARPDIAALLREAAPGVAVYCCGPTELLDAVTATMAVVCPHGSLHLERFAASARDGVENTAFDAELRRTGVVVRVPEDRTLLSVLRDVDPAVDLSCEDGVCGSCVTRVLAGRPDHRDDVLGPGERQRTDIIYPCVSRAHGQRIVLDI</sequence>
<feature type="transmembrane region" description="Helical" evidence="8">
    <location>
        <begin position="173"/>
        <end position="192"/>
    </location>
</feature>
<evidence type="ECO:0000256" key="5">
    <source>
        <dbReference type="ARBA" id="ARBA00023002"/>
    </source>
</evidence>
<dbReference type="InterPro" id="IPR001041">
    <property type="entry name" value="2Fe-2S_ferredoxin-type"/>
</dbReference>
<dbReference type="PROSITE" id="PS00197">
    <property type="entry name" value="2FE2S_FER_1"/>
    <property type="match status" value="1"/>
</dbReference>
<organism evidence="11 12">
    <name type="scientific">Nocardia otitidiscaviarum</name>
    <dbReference type="NCBI Taxonomy" id="1823"/>
    <lineage>
        <taxon>Bacteria</taxon>
        <taxon>Bacillati</taxon>
        <taxon>Actinomycetota</taxon>
        <taxon>Actinomycetes</taxon>
        <taxon>Mycobacteriales</taxon>
        <taxon>Nocardiaceae</taxon>
        <taxon>Nocardia</taxon>
    </lineage>
</organism>
<feature type="transmembrane region" description="Helical" evidence="8">
    <location>
        <begin position="124"/>
        <end position="153"/>
    </location>
</feature>
<protein>
    <submittedName>
        <fullName evidence="11">Phthalate dioxygenase reductase</fullName>
        <ecNumber evidence="11">1.-.-.-</ecNumber>
    </submittedName>
</protein>
<keyword evidence="11" id="KW-0223">Dioxygenase</keyword>
<feature type="transmembrane region" description="Helical" evidence="8">
    <location>
        <begin position="74"/>
        <end position="92"/>
    </location>
</feature>
<feature type="transmembrane region" description="Helical" evidence="8">
    <location>
        <begin position="20"/>
        <end position="43"/>
    </location>
</feature>
<keyword evidence="4" id="KW-0479">Metal-binding</keyword>
<dbReference type="PANTHER" id="PTHR47354:SF1">
    <property type="entry name" value="CARNITINE MONOOXYGENASE REDUCTASE SUBUNIT"/>
    <property type="match status" value="1"/>
</dbReference>
<evidence type="ECO:0000256" key="3">
    <source>
        <dbReference type="ARBA" id="ARBA00022714"/>
    </source>
</evidence>
<evidence type="ECO:0000256" key="4">
    <source>
        <dbReference type="ARBA" id="ARBA00022723"/>
    </source>
</evidence>
<dbReference type="SUPFAM" id="SSF54292">
    <property type="entry name" value="2Fe-2S ferredoxin-like"/>
    <property type="match status" value="1"/>
</dbReference>
<dbReference type="Gene3D" id="2.40.30.10">
    <property type="entry name" value="Translation factors"/>
    <property type="match status" value="1"/>
</dbReference>
<dbReference type="InterPro" id="IPR050415">
    <property type="entry name" value="MRET"/>
</dbReference>
<evidence type="ECO:0000259" key="10">
    <source>
        <dbReference type="PROSITE" id="PS51384"/>
    </source>
</evidence>